<dbReference type="RefSeq" id="WP_122014413.1">
    <property type="nucleotide sequence ID" value="NZ_CP033169.1"/>
</dbReference>
<evidence type="ECO:0000256" key="3">
    <source>
        <dbReference type="ARBA" id="ARBA00022448"/>
    </source>
</evidence>
<evidence type="ECO:0000256" key="4">
    <source>
        <dbReference type="ARBA" id="ARBA00022692"/>
    </source>
</evidence>
<keyword evidence="7 9" id="KW-0472">Membrane</keyword>
<evidence type="ECO:0000256" key="5">
    <source>
        <dbReference type="ARBA" id="ARBA00022842"/>
    </source>
</evidence>
<keyword evidence="8" id="KW-0129">CBS domain</keyword>
<evidence type="ECO:0000256" key="1">
    <source>
        <dbReference type="ARBA" id="ARBA00004141"/>
    </source>
</evidence>
<sequence length="461" mass="50725">MLPKKDILLLKHLLVHKKNEEIKTILAKLHPADIAEMLGEIKNVNKKIFLRLLDTEKAAEVLEELEPSERLTLIEDMTEAEIVKILENMSVDEIIDLFQEMPNRQVEKLLSRLPGSYYDELKTLLKMAEDTAGGLMTTDFVYLFSDITVSDAIDVVRQFGQDAETIYYLYVVDEAKHLMGVLSLRELISAPRHKKICDIMHKKVVSVDVGLDQEEVAKTISKYSLLAVPVVDKQNRLLGIVTVDDALDVMEAEDTEDIHKMAGISPEEDVVLTSSIWGASKKRIFWLVVCLLGDLLSGMVIDVYSGILQSVVAVAFFIPVLMATGGNVGTQSLALAVRGIATGELNTKNLTAFIKEETLAGLNVGIICGLVLAVVAFIWQKNIHLSMSVGISMGIALMFSAFIGILIPMLFNFLKIDPAVASGPFITTVVDVCTLVIYFTFSMAFLSRFSGKLGPGFGPGI</sequence>
<evidence type="ECO:0000313" key="11">
    <source>
        <dbReference type="EMBL" id="AYO30159.1"/>
    </source>
</evidence>
<feature type="domain" description="CBS" evidence="10">
    <location>
        <begin position="136"/>
        <end position="199"/>
    </location>
</feature>
<dbReference type="Pfam" id="PF00571">
    <property type="entry name" value="CBS"/>
    <property type="match status" value="2"/>
</dbReference>
<comment type="function">
    <text evidence="9">Acts as a magnesium transporter.</text>
</comment>
<accession>A0A3G2R451</accession>
<dbReference type="Pfam" id="PF01769">
    <property type="entry name" value="MgtE"/>
    <property type="match status" value="1"/>
</dbReference>
<gene>
    <name evidence="11" type="primary">mgtE</name>
    <name evidence="11" type="ORF">D2962_05605</name>
</gene>
<keyword evidence="12" id="KW-1185">Reference proteome</keyword>
<keyword evidence="9" id="KW-0479">Metal-binding</keyword>
<keyword evidence="3 9" id="KW-0813">Transport</keyword>
<feature type="transmembrane region" description="Helical" evidence="9">
    <location>
        <begin position="358"/>
        <end position="379"/>
    </location>
</feature>
<dbReference type="CDD" id="cd04606">
    <property type="entry name" value="CBS_pair_Mg_transporter"/>
    <property type="match status" value="1"/>
</dbReference>
<dbReference type="EMBL" id="CP033169">
    <property type="protein sequence ID" value="AYO30159.1"/>
    <property type="molecule type" value="Genomic_DNA"/>
</dbReference>
<feature type="transmembrane region" description="Helical" evidence="9">
    <location>
        <begin position="284"/>
        <end position="307"/>
    </location>
</feature>
<dbReference type="Proteomes" id="UP000280960">
    <property type="component" value="Chromosome"/>
</dbReference>
<dbReference type="InterPro" id="IPR006669">
    <property type="entry name" value="MgtE_transporter"/>
</dbReference>
<organism evidence="11 12">
    <name type="scientific">Biomaibacter acetigenes</name>
    <dbReference type="NCBI Taxonomy" id="2316383"/>
    <lineage>
        <taxon>Bacteria</taxon>
        <taxon>Bacillati</taxon>
        <taxon>Bacillota</taxon>
        <taxon>Clostridia</taxon>
        <taxon>Thermosediminibacterales</taxon>
        <taxon>Tepidanaerobacteraceae</taxon>
        <taxon>Biomaibacter</taxon>
    </lineage>
</organism>
<feature type="transmembrane region" description="Helical" evidence="9">
    <location>
        <begin position="425"/>
        <end position="446"/>
    </location>
</feature>
<dbReference type="Pfam" id="PF03448">
    <property type="entry name" value="MgtE_N"/>
    <property type="match status" value="1"/>
</dbReference>
<dbReference type="PANTHER" id="PTHR43773">
    <property type="entry name" value="MAGNESIUM TRANSPORTER MGTE"/>
    <property type="match status" value="1"/>
</dbReference>
<evidence type="ECO:0000256" key="2">
    <source>
        <dbReference type="ARBA" id="ARBA00009749"/>
    </source>
</evidence>
<dbReference type="GO" id="GO:0015095">
    <property type="term" value="F:magnesium ion transmembrane transporter activity"/>
    <property type="evidence" value="ECO:0007669"/>
    <property type="project" value="UniProtKB-UniRule"/>
</dbReference>
<dbReference type="SUPFAM" id="SSF54631">
    <property type="entry name" value="CBS-domain pair"/>
    <property type="match status" value="1"/>
</dbReference>
<comment type="similarity">
    <text evidence="2 9">Belongs to the SLC41A transporter family.</text>
</comment>
<evidence type="ECO:0000259" key="10">
    <source>
        <dbReference type="PROSITE" id="PS51371"/>
    </source>
</evidence>
<feature type="transmembrane region" description="Helical" evidence="9">
    <location>
        <begin position="313"/>
        <end position="337"/>
    </location>
</feature>
<evidence type="ECO:0000256" key="7">
    <source>
        <dbReference type="ARBA" id="ARBA00023136"/>
    </source>
</evidence>
<feature type="domain" description="CBS" evidence="10">
    <location>
        <begin position="200"/>
        <end position="256"/>
    </location>
</feature>
<keyword evidence="4 9" id="KW-0812">Transmembrane</keyword>
<dbReference type="Gene3D" id="1.25.60.10">
    <property type="entry name" value="MgtE N-terminal domain-like"/>
    <property type="match status" value="1"/>
</dbReference>
<keyword evidence="9" id="KW-1003">Cell membrane</keyword>
<keyword evidence="5 9" id="KW-0460">Magnesium</keyword>
<dbReference type="SMART" id="SM00924">
    <property type="entry name" value="MgtE_N"/>
    <property type="match status" value="1"/>
</dbReference>
<evidence type="ECO:0000256" key="8">
    <source>
        <dbReference type="PROSITE-ProRule" id="PRU00703"/>
    </source>
</evidence>
<evidence type="ECO:0000313" key="12">
    <source>
        <dbReference type="Proteomes" id="UP000280960"/>
    </source>
</evidence>
<name>A0A3G2R451_9FIRM</name>
<dbReference type="Gene3D" id="1.10.357.20">
    <property type="entry name" value="SLC41 divalent cation transporters, integral membrane domain"/>
    <property type="match status" value="1"/>
</dbReference>
<proteinExistence type="inferred from homology"/>
<dbReference type="NCBIfam" id="TIGR00400">
    <property type="entry name" value="mgtE"/>
    <property type="match status" value="1"/>
</dbReference>
<dbReference type="PANTHER" id="PTHR43773:SF1">
    <property type="entry name" value="MAGNESIUM TRANSPORTER MGTE"/>
    <property type="match status" value="1"/>
</dbReference>
<dbReference type="InterPro" id="IPR006667">
    <property type="entry name" value="SLC41_membr_dom"/>
</dbReference>
<dbReference type="SUPFAM" id="SSF158791">
    <property type="entry name" value="MgtE N-terminal domain-like"/>
    <property type="match status" value="1"/>
</dbReference>
<evidence type="ECO:0000256" key="6">
    <source>
        <dbReference type="ARBA" id="ARBA00022989"/>
    </source>
</evidence>
<dbReference type="Gene3D" id="3.10.580.10">
    <property type="entry name" value="CBS-domain"/>
    <property type="match status" value="1"/>
</dbReference>
<dbReference type="GO" id="GO:0005886">
    <property type="term" value="C:plasma membrane"/>
    <property type="evidence" value="ECO:0007669"/>
    <property type="project" value="UniProtKB-SubCell"/>
</dbReference>
<dbReference type="AlphaFoldDB" id="A0A3G2R451"/>
<keyword evidence="6 9" id="KW-1133">Transmembrane helix</keyword>
<protein>
    <recommendedName>
        <fullName evidence="9">Magnesium transporter MgtE</fullName>
    </recommendedName>
</protein>
<evidence type="ECO:0000256" key="9">
    <source>
        <dbReference type="RuleBase" id="RU362011"/>
    </source>
</evidence>
<feature type="transmembrane region" description="Helical" evidence="9">
    <location>
        <begin position="391"/>
        <end position="413"/>
    </location>
</feature>
<dbReference type="InterPro" id="IPR000644">
    <property type="entry name" value="CBS_dom"/>
</dbReference>
<dbReference type="GO" id="GO:0046872">
    <property type="term" value="F:metal ion binding"/>
    <property type="evidence" value="ECO:0007669"/>
    <property type="project" value="UniProtKB-KW"/>
</dbReference>
<dbReference type="SUPFAM" id="SSF161093">
    <property type="entry name" value="MgtE membrane domain-like"/>
    <property type="match status" value="1"/>
</dbReference>
<comment type="subunit">
    <text evidence="9">Homodimer.</text>
</comment>
<dbReference type="InterPro" id="IPR036739">
    <property type="entry name" value="SLC41_membr_dom_sf"/>
</dbReference>
<comment type="subcellular location">
    <subcellularLocation>
        <location evidence="9">Cell membrane</location>
        <topology evidence="9">Multi-pass membrane protein</topology>
    </subcellularLocation>
    <subcellularLocation>
        <location evidence="1">Membrane</location>
        <topology evidence="1">Multi-pass membrane protein</topology>
    </subcellularLocation>
</comment>
<dbReference type="InterPro" id="IPR006668">
    <property type="entry name" value="Mg_transptr_MgtE_intracell_dom"/>
</dbReference>
<dbReference type="PROSITE" id="PS51371">
    <property type="entry name" value="CBS"/>
    <property type="match status" value="2"/>
</dbReference>
<dbReference type="SMART" id="SM00116">
    <property type="entry name" value="CBS"/>
    <property type="match status" value="2"/>
</dbReference>
<reference evidence="11 12" key="1">
    <citation type="submission" date="2018-10" db="EMBL/GenBank/DDBJ databases">
        <authorList>
            <person name="Zhang X."/>
        </authorList>
    </citation>
    <scope>NUCLEOTIDE SEQUENCE [LARGE SCALE GENOMIC DNA]</scope>
    <source>
        <strain evidence="11 12">SK-G1</strain>
    </source>
</reference>
<dbReference type="KEGG" id="bacg:D2962_05605"/>
<dbReference type="InterPro" id="IPR038076">
    <property type="entry name" value="MgtE_N_sf"/>
</dbReference>
<dbReference type="InterPro" id="IPR046342">
    <property type="entry name" value="CBS_dom_sf"/>
</dbReference>